<protein>
    <submittedName>
        <fullName evidence="1">Uncharacterized protein</fullName>
    </submittedName>
</protein>
<reference evidence="1" key="1">
    <citation type="journal article" date="2014" name="Front. Microbiol.">
        <title>High frequency of phylogenetically diverse reductive dehalogenase-homologous genes in deep subseafloor sedimentary metagenomes.</title>
        <authorList>
            <person name="Kawai M."/>
            <person name="Futagami T."/>
            <person name="Toyoda A."/>
            <person name="Takaki Y."/>
            <person name="Nishi S."/>
            <person name="Hori S."/>
            <person name="Arai W."/>
            <person name="Tsubouchi T."/>
            <person name="Morono Y."/>
            <person name="Uchiyama I."/>
            <person name="Ito T."/>
            <person name="Fujiyama A."/>
            <person name="Inagaki F."/>
            <person name="Takami H."/>
        </authorList>
    </citation>
    <scope>NUCLEOTIDE SEQUENCE</scope>
    <source>
        <strain evidence="1">Expedition CK06-06</strain>
    </source>
</reference>
<proteinExistence type="predicted"/>
<comment type="caution">
    <text evidence="1">The sequence shown here is derived from an EMBL/GenBank/DDBJ whole genome shotgun (WGS) entry which is preliminary data.</text>
</comment>
<organism evidence="1">
    <name type="scientific">marine sediment metagenome</name>
    <dbReference type="NCBI Taxonomy" id="412755"/>
    <lineage>
        <taxon>unclassified sequences</taxon>
        <taxon>metagenomes</taxon>
        <taxon>ecological metagenomes</taxon>
    </lineage>
</organism>
<evidence type="ECO:0000313" key="1">
    <source>
        <dbReference type="EMBL" id="GAI69139.1"/>
    </source>
</evidence>
<accession>X1SMW0</accession>
<dbReference type="EMBL" id="BARW01005016">
    <property type="protein sequence ID" value="GAI69139.1"/>
    <property type="molecule type" value="Genomic_DNA"/>
</dbReference>
<gene>
    <name evidence="1" type="ORF">S12H4_11265</name>
</gene>
<dbReference type="AlphaFoldDB" id="X1SMW0"/>
<feature type="non-terminal residue" evidence="1">
    <location>
        <position position="1"/>
    </location>
</feature>
<name>X1SMW0_9ZZZZ</name>
<sequence>TKIEKFPFSEEYLKEFFTMCENIKFEERDMEKNSNEIFEKYSELFVKFKQYLEGEEEEAF</sequence>